<comment type="catalytic activity">
    <reaction evidence="15">
        <text>L-tyrosyl-[protein] + ATP = O-phospho-L-tyrosyl-[protein] + ADP + H(+)</text>
        <dbReference type="Rhea" id="RHEA:10596"/>
        <dbReference type="Rhea" id="RHEA-COMP:10136"/>
        <dbReference type="Rhea" id="RHEA-COMP:20101"/>
        <dbReference type="ChEBI" id="CHEBI:15378"/>
        <dbReference type="ChEBI" id="CHEBI:30616"/>
        <dbReference type="ChEBI" id="CHEBI:46858"/>
        <dbReference type="ChEBI" id="CHEBI:61978"/>
        <dbReference type="ChEBI" id="CHEBI:456216"/>
        <dbReference type="EC" id="2.7.10.2"/>
    </reaction>
</comment>
<evidence type="ECO:0000256" key="11">
    <source>
        <dbReference type="ARBA" id="ARBA00022840"/>
    </source>
</evidence>
<feature type="domain" description="Polysaccharide chain length determinant N-terminal" evidence="18">
    <location>
        <begin position="14"/>
        <end position="103"/>
    </location>
</feature>
<keyword evidence="16" id="KW-0175">Coiled coil</keyword>
<keyword evidence="9" id="KW-0547">Nucleotide-binding</keyword>
<dbReference type="PANTHER" id="PTHR32309:SF13">
    <property type="entry name" value="FERRIC ENTEROBACTIN TRANSPORT PROTEIN FEPE"/>
    <property type="match status" value="1"/>
</dbReference>
<evidence type="ECO:0000256" key="1">
    <source>
        <dbReference type="ARBA" id="ARBA00004429"/>
    </source>
</evidence>
<dbReference type="InterPro" id="IPR003856">
    <property type="entry name" value="LPS_length_determ_N"/>
</dbReference>
<dbReference type="Gene3D" id="3.40.50.300">
    <property type="entry name" value="P-loop containing nucleotide triphosphate hydrolases"/>
    <property type="match status" value="1"/>
</dbReference>
<comment type="similarity">
    <text evidence="2">Belongs to the CpsD/CapB family.</text>
</comment>
<evidence type="ECO:0000256" key="13">
    <source>
        <dbReference type="ARBA" id="ARBA00023136"/>
    </source>
</evidence>
<evidence type="ECO:0000259" key="20">
    <source>
        <dbReference type="Pfam" id="PF13807"/>
    </source>
</evidence>
<comment type="caution">
    <text evidence="21">The sequence shown here is derived from an EMBL/GenBank/DDBJ whole genome shotgun (WGS) entry which is preliminary data.</text>
</comment>
<dbReference type="InterPro" id="IPR032807">
    <property type="entry name" value="GNVR"/>
</dbReference>
<evidence type="ECO:0000313" key="22">
    <source>
        <dbReference type="Proteomes" id="UP000179362"/>
    </source>
</evidence>
<keyword evidence="6" id="KW-0997">Cell inner membrane</keyword>
<dbReference type="InterPro" id="IPR005702">
    <property type="entry name" value="Wzc-like_C"/>
</dbReference>
<protein>
    <recommendedName>
        <fullName evidence="4">non-specific protein-tyrosine kinase</fullName>
        <ecNumber evidence="4">2.7.10.2</ecNumber>
    </recommendedName>
</protein>
<feature type="domain" description="AAA" evidence="19">
    <location>
        <begin position="480"/>
        <end position="616"/>
    </location>
</feature>
<keyword evidence="8 17" id="KW-0812">Transmembrane</keyword>
<evidence type="ECO:0000256" key="8">
    <source>
        <dbReference type="ARBA" id="ARBA00022692"/>
    </source>
</evidence>
<dbReference type="GO" id="GO:0005524">
    <property type="term" value="F:ATP binding"/>
    <property type="evidence" value="ECO:0007669"/>
    <property type="project" value="UniProtKB-KW"/>
</dbReference>
<dbReference type="PANTHER" id="PTHR32309">
    <property type="entry name" value="TYROSINE-PROTEIN KINASE"/>
    <property type="match status" value="1"/>
</dbReference>
<keyword evidence="14" id="KW-0829">Tyrosine-protein kinase</keyword>
<name>A0A1F6TWD0_9PROT</name>
<dbReference type="Pfam" id="PF13614">
    <property type="entry name" value="AAA_31"/>
    <property type="match status" value="1"/>
</dbReference>
<keyword evidence="7" id="KW-0808">Transferase</keyword>
<evidence type="ECO:0000259" key="18">
    <source>
        <dbReference type="Pfam" id="PF02706"/>
    </source>
</evidence>
<dbReference type="CDD" id="cd05387">
    <property type="entry name" value="BY-kinase"/>
    <property type="match status" value="1"/>
</dbReference>
<evidence type="ECO:0000256" key="5">
    <source>
        <dbReference type="ARBA" id="ARBA00022475"/>
    </source>
</evidence>
<sequence>MIETPPEAPGAMEHIDLHQYWRTVKKHQRPILGIVLLAALFSTLIVFALTPVYRSTVTLLIEVSPAKVVSIEEVYGANLANREYLESQYEILKSRTIAEKVIDRWKLAQSPEFGLRGGKQPWYQRWFGADPGPPDRPLTAEERENLFKAVKDRLAIEPVRRTQLIKISFDAHDPQLAADIANAVAQAYIESNLEARVQMTQKASAWLAERLEELQTKQVEGEKALKEYVAKQPLSAFESLPEVLNQPTIQRLKEAESEAMRKISELSKQYGPAHPKMLSVKDELATVRNSIAREIRTITNSLAEYDTDRTGRTGQKDARLDAANPLQKTARLHALQREVIANRQLYNLFLDRIKETRLLGDTHTTNARVVDPALPAIKPAKPRKALVIGLAVLLALFAALLLAFLLEYLENTLKTASDVEAKLGLPTLGILPDLAAKGANNPKITAPEKAFLQDNSSTFAEAVRTIRTGVMLSALDEPHKIVLVTSSVQGEGKTTVSMNLALALAHLEPKALLIDADMRKPNVGRNFDLAPEAPGLSNLVAGTATERECIHKTKDGLDILPSGIIPPNPLELLSSRRFAELLHQLSGRYSRIVIDSAPVNEVSDALILATLASAVVFVAKADATPHQVAHVALKRLRAAKAPVIGVVLSMVDIARLARWDAYSGYSSYYSHYGYGRLEDVKTRAVG</sequence>
<dbReference type="EC" id="2.7.10.2" evidence="4"/>
<dbReference type="InterPro" id="IPR027417">
    <property type="entry name" value="P-loop_NTPase"/>
</dbReference>
<feature type="coiled-coil region" evidence="16">
    <location>
        <begin position="211"/>
        <end position="269"/>
    </location>
</feature>
<evidence type="ECO:0000256" key="6">
    <source>
        <dbReference type="ARBA" id="ARBA00022519"/>
    </source>
</evidence>
<keyword evidence="12 17" id="KW-1133">Transmembrane helix</keyword>
<evidence type="ECO:0000256" key="2">
    <source>
        <dbReference type="ARBA" id="ARBA00007316"/>
    </source>
</evidence>
<keyword evidence="11" id="KW-0067">ATP-binding</keyword>
<dbReference type="InterPro" id="IPR050445">
    <property type="entry name" value="Bact_polysacc_biosynth/exp"/>
</dbReference>
<dbReference type="NCBIfam" id="TIGR01007">
    <property type="entry name" value="eps_fam"/>
    <property type="match status" value="1"/>
</dbReference>
<evidence type="ECO:0000256" key="10">
    <source>
        <dbReference type="ARBA" id="ARBA00022777"/>
    </source>
</evidence>
<keyword evidence="5" id="KW-1003">Cell membrane</keyword>
<evidence type="ECO:0000256" key="15">
    <source>
        <dbReference type="ARBA" id="ARBA00051245"/>
    </source>
</evidence>
<comment type="subcellular location">
    <subcellularLocation>
        <location evidence="1">Cell inner membrane</location>
        <topology evidence="1">Multi-pass membrane protein</topology>
    </subcellularLocation>
</comment>
<evidence type="ECO:0000259" key="19">
    <source>
        <dbReference type="Pfam" id="PF13614"/>
    </source>
</evidence>
<evidence type="ECO:0000256" key="14">
    <source>
        <dbReference type="ARBA" id="ARBA00023137"/>
    </source>
</evidence>
<dbReference type="SUPFAM" id="SSF52540">
    <property type="entry name" value="P-loop containing nucleoside triphosphate hydrolases"/>
    <property type="match status" value="1"/>
</dbReference>
<evidence type="ECO:0000256" key="9">
    <source>
        <dbReference type="ARBA" id="ARBA00022741"/>
    </source>
</evidence>
<dbReference type="GO" id="GO:0005886">
    <property type="term" value="C:plasma membrane"/>
    <property type="evidence" value="ECO:0007669"/>
    <property type="project" value="UniProtKB-SubCell"/>
</dbReference>
<keyword evidence="10" id="KW-0418">Kinase</keyword>
<organism evidence="21 22">
    <name type="scientific">Candidatus Muproteobacteria bacterium RIFCSPHIGHO2_02_FULL_65_16</name>
    <dbReference type="NCBI Taxonomy" id="1817766"/>
    <lineage>
        <taxon>Bacteria</taxon>
        <taxon>Pseudomonadati</taxon>
        <taxon>Pseudomonadota</taxon>
        <taxon>Candidatus Muproteobacteria</taxon>
    </lineage>
</organism>
<reference evidence="21 22" key="1">
    <citation type="journal article" date="2016" name="Nat. Commun.">
        <title>Thousands of microbial genomes shed light on interconnected biogeochemical processes in an aquifer system.</title>
        <authorList>
            <person name="Anantharaman K."/>
            <person name="Brown C.T."/>
            <person name="Hug L.A."/>
            <person name="Sharon I."/>
            <person name="Castelle C.J."/>
            <person name="Probst A.J."/>
            <person name="Thomas B.C."/>
            <person name="Singh A."/>
            <person name="Wilkins M.J."/>
            <person name="Karaoz U."/>
            <person name="Brodie E.L."/>
            <person name="Williams K.H."/>
            <person name="Hubbard S.S."/>
            <person name="Banfield J.F."/>
        </authorList>
    </citation>
    <scope>NUCLEOTIDE SEQUENCE [LARGE SCALE GENOMIC DNA]</scope>
</reference>
<dbReference type="GO" id="GO:0004715">
    <property type="term" value="F:non-membrane spanning protein tyrosine kinase activity"/>
    <property type="evidence" value="ECO:0007669"/>
    <property type="project" value="UniProtKB-EC"/>
</dbReference>
<feature type="transmembrane region" description="Helical" evidence="17">
    <location>
        <begin position="31"/>
        <end position="53"/>
    </location>
</feature>
<dbReference type="Proteomes" id="UP000179362">
    <property type="component" value="Unassembled WGS sequence"/>
</dbReference>
<feature type="transmembrane region" description="Helical" evidence="17">
    <location>
        <begin position="385"/>
        <end position="406"/>
    </location>
</feature>
<dbReference type="InterPro" id="IPR025669">
    <property type="entry name" value="AAA_dom"/>
</dbReference>
<gene>
    <name evidence="21" type="ORF">A3B81_03900</name>
</gene>
<keyword evidence="13 17" id="KW-0472">Membrane</keyword>
<feature type="domain" description="Tyrosine-protein kinase G-rich" evidence="20">
    <location>
        <begin position="334"/>
        <end position="405"/>
    </location>
</feature>
<evidence type="ECO:0000256" key="12">
    <source>
        <dbReference type="ARBA" id="ARBA00022989"/>
    </source>
</evidence>
<proteinExistence type="inferred from homology"/>
<dbReference type="EMBL" id="MFTA01000115">
    <property type="protein sequence ID" value="OGI49396.1"/>
    <property type="molecule type" value="Genomic_DNA"/>
</dbReference>
<evidence type="ECO:0000256" key="4">
    <source>
        <dbReference type="ARBA" id="ARBA00011903"/>
    </source>
</evidence>
<evidence type="ECO:0000256" key="16">
    <source>
        <dbReference type="SAM" id="Coils"/>
    </source>
</evidence>
<evidence type="ECO:0000313" key="21">
    <source>
        <dbReference type="EMBL" id="OGI49396.1"/>
    </source>
</evidence>
<evidence type="ECO:0000256" key="3">
    <source>
        <dbReference type="ARBA" id="ARBA00008883"/>
    </source>
</evidence>
<evidence type="ECO:0000256" key="17">
    <source>
        <dbReference type="SAM" id="Phobius"/>
    </source>
</evidence>
<dbReference type="Pfam" id="PF02706">
    <property type="entry name" value="Wzz"/>
    <property type="match status" value="1"/>
</dbReference>
<dbReference type="AlphaFoldDB" id="A0A1F6TWD0"/>
<dbReference type="Pfam" id="PF13807">
    <property type="entry name" value="GNVR"/>
    <property type="match status" value="1"/>
</dbReference>
<evidence type="ECO:0000256" key="7">
    <source>
        <dbReference type="ARBA" id="ARBA00022679"/>
    </source>
</evidence>
<accession>A0A1F6TWD0</accession>
<comment type="similarity">
    <text evidence="3">Belongs to the etk/wzc family.</text>
</comment>